<gene>
    <name evidence="5" type="ORF">CRHIZ90672A_00002115</name>
</gene>
<protein>
    <recommendedName>
        <fullName evidence="4">AB hydrolase-1 domain-containing protein</fullName>
    </recommendedName>
</protein>
<evidence type="ECO:0000259" key="4">
    <source>
        <dbReference type="Pfam" id="PF00561"/>
    </source>
</evidence>
<dbReference type="SUPFAM" id="SSF53474">
    <property type="entry name" value="alpha/beta-Hydrolases"/>
    <property type="match status" value="1"/>
</dbReference>
<evidence type="ECO:0000256" key="2">
    <source>
        <dbReference type="ARBA" id="ARBA00038334"/>
    </source>
</evidence>
<feature type="domain" description="AB hydrolase-1" evidence="4">
    <location>
        <begin position="43"/>
        <end position="322"/>
    </location>
</feature>
<evidence type="ECO:0000256" key="1">
    <source>
        <dbReference type="ARBA" id="ARBA00022801"/>
    </source>
</evidence>
<dbReference type="PRINTS" id="PR00412">
    <property type="entry name" value="EPOXHYDRLASE"/>
</dbReference>
<dbReference type="AlphaFoldDB" id="A0A9N9VQV7"/>
<reference evidence="5" key="1">
    <citation type="submission" date="2021-10" db="EMBL/GenBank/DDBJ databases">
        <authorList>
            <person name="Piombo E."/>
        </authorList>
    </citation>
    <scope>NUCLEOTIDE SEQUENCE</scope>
</reference>
<dbReference type="EMBL" id="CABFNQ020000730">
    <property type="protein sequence ID" value="CAH0028141.1"/>
    <property type="molecule type" value="Genomic_DNA"/>
</dbReference>
<dbReference type="Gene3D" id="3.40.50.1820">
    <property type="entry name" value="alpha/beta hydrolase"/>
    <property type="match status" value="1"/>
</dbReference>
<dbReference type="Pfam" id="PF00561">
    <property type="entry name" value="Abhydrolase_1"/>
    <property type="match status" value="1"/>
</dbReference>
<comment type="caution">
    <text evidence="5">The sequence shown here is derived from an EMBL/GenBank/DDBJ whole genome shotgun (WGS) entry which is preliminary data.</text>
</comment>
<dbReference type="GO" id="GO:0016787">
    <property type="term" value="F:hydrolase activity"/>
    <property type="evidence" value="ECO:0007669"/>
    <property type="project" value="UniProtKB-KW"/>
</dbReference>
<name>A0A9N9VQV7_9HYPO</name>
<evidence type="ECO:0000313" key="5">
    <source>
        <dbReference type="EMBL" id="CAH0028141.1"/>
    </source>
</evidence>
<comment type="similarity">
    <text evidence="2">Belongs to the AB hydrolase superfamily. Epoxide hydrolase family.</text>
</comment>
<feature type="region of interest" description="Disordered" evidence="3">
    <location>
        <begin position="370"/>
        <end position="416"/>
    </location>
</feature>
<accession>A0A9N9VQV7</accession>
<evidence type="ECO:0000256" key="3">
    <source>
        <dbReference type="SAM" id="MobiDB-lite"/>
    </source>
</evidence>
<keyword evidence="6" id="KW-1185">Reference proteome</keyword>
<proteinExistence type="inferred from homology"/>
<dbReference type="InterPro" id="IPR000073">
    <property type="entry name" value="AB_hydrolase_1"/>
</dbReference>
<dbReference type="PANTHER" id="PTHR43329">
    <property type="entry name" value="EPOXIDE HYDROLASE"/>
    <property type="match status" value="1"/>
</dbReference>
<dbReference type="OrthoDB" id="4356994at2759"/>
<organism evidence="5 6">
    <name type="scientific">Clonostachys rhizophaga</name>
    <dbReference type="NCBI Taxonomy" id="160324"/>
    <lineage>
        <taxon>Eukaryota</taxon>
        <taxon>Fungi</taxon>
        <taxon>Dikarya</taxon>
        <taxon>Ascomycota</taxon>
        <taxon>Pezizomycotina</taxon>
        <taxon>Sordariomycetes</taxon>
        <taxon>Hypocreomycetidae</taxon>
        <taxon>Hypocreales</taxon>
        <taxon>Bionectriaceae</taxon>
        <taxon>Clonostachys</taxon>
    </lineage>
</organism>
<dbReference type="PRINTS" id="PR00111">
    <property type="entry name" value="ABHYDROLASE"/>
</dbReference>
<keyword evidence="1" id="KW-0378">Hydrolase</keyword>
<dbReference type="InterPro" id="IPR000639">
    <property type="entry name" value="Epox_hydrolase-like"/>
</dbReference>
<sequence>MASSSPTPGGELTTHHDSAVNFFTTIDGTKYAYDYKPAQDSKPTFLFLHGYPSSRKDWEHQITTVTAAGFGAIAPDMLGFGSSDLPTAPEDYKGKRLASHIAELLDSKGLAKVVGVGHDWGSAVLSRVAMYHQDRLQKLVFLNVGYQSAGFFDIDAINALGLAQWGYMPFGYWYFFDRYDAGSVIGNHLDSFFNLIFPENYDTWKTSFVPVGAARAWLNADTRTKDAPFVTETFKANWKAFLSRPDATESGLNCYRSQLRGVNASDDAKLTVEDQQLHVPVLAILGALDPIARPELMIQLTKPWALGGFESKILDGGHWLAHELPEQLRCTGSRACCDKCKAHGVLCIIPPAPRTKKAAARTVARERRVAEEHAGEIVGSRGGHHVSNPEPVGLSLPDSFQSLPTPDKDTSPPAPTLQDWGIDIGAFGKELVTIDSHDFMGFDNPKTYDLVPQDVPEWSNPPPPPGGVCPCLNDLVGIVQKLDDDEYKLRTLAFDQVLKLQKFLLFHCLAPLDCKSCNSLAKAHTVVLIICERVTEMFLCLGRRVANTRPHLVEGDKLDANPCYPIDTVNGPAFFSFKKKMMVPDSPGNSSHTLEGEVGRDGVVVVCNPEMFSPDFREQYSTEEQFHMIRVLAKIQMKNFNQLLMRIGKMPQSTRSEARMEKIHALTNRLEEATAVMEEGFDAIMESMDAL</sequence>
<evidence type="ECO:0000313" key="6">
    <source>
        <dbReference type="Proteomes" id="UP000696573"/>
    </source>
</evidence>
<dbReference type="InterPro" id="IPR029058">
    <property type="entry name" value="AB_hydrolase_fold"/>
</dbReference>
<dbReference type="Proteomes" id="UP000696573">
    <property type="component" value="Unassembled WGS sequence"/>
</dbReference>